<dbReference type="AlphaFoldDB" id="A0A1X7AFG9"/>
<evidence type="ECO:0000313" key="1">
    <source>
        <dbReference type="EMBL" id="SMA37412.1"/>
    </source>
</evidence>
<gene>
    <name evidence="1" type="ORF">EHSB41UT_00733</name>
</gene>
<keyword evidence="2" id="KW-1185">Reference proteome</keyword>
<protein>
    <submittedName>
        <fullName evidence="1">Uncharacterized protein</fullName>
    </submittedName>
</protein>
<dbReference type="EMBL" id="FWPT01000002">
    <property type="protein sequence ID" value="SMA37412.1"/>
    <property type="molecule type" value="Genomic_DNA"/>
</dbReference>
<proteinExistence type="predicted"/>
<sequence>MGLFMDFRTANNATENLDPMFGAALVTEDGQELPITMEMIDECLQSFIAREEQLTH</sequence>
<organism evidence="1 2">
    <name type="scientific">Parendozoicomonas haliclonae</name>
    <dbReference type="NCBI Taxonomy" id="1960125"/>
    <lineage>
        <taxon>Bacteria</taxon>
        <taxon>Pseudomonadati</taxon>
        <taxon>Pseudomonadota</taxon>
        <taxon>Gammaproteobacteria</taxon>
        <taxon>Oceanospirillales</taxon>
        <taxon>Endozoicomonadaceae</taxon>
        <taxon>Parendozoicomonas</taxon>
    </lineage>
</organism>
<accession>A0A1X7AFG9</accession>
<dbReference type="Proteomes" id="UP000196573">
    <property type="component" value="Unassembled WGS sequence"/>
</dbReference>
<name>A0A1X7AFG9_9GAMM</name>
<evidence type="ECO:0000313" key="2">
    <source>
        <dbReference type="Proteomes" id="UP000196573"/>
    </source>
</evidence>
<reference evidence="1 2" key="1">
    <citation type="submission" date="2017-03" db="EMBL/GenBank/DDBJ databases">
        <authorList>
            <person name="Afonso C.L."/>
            <person name="Miller P.J."/>
            <person name="Scott M.A."/>
            <person name="Spackman E."/>
            <person name="Goraichik I."/>
            <person name="Dimitrov K.M."/>
            <person name="Suarez D.L."/>
            <person name="Swayne D.E."/>
        </authorList>
    </citation>
    <scope>NUCLEOTIDE SEQUENCE [LARGE SCALE GENOMIC DNA]</scope>
    <source>
        <strain evidence="1">SB41UT1</strain>
    </source>
</reference>